<gene>
    <name evidence="1" type="ORF">G4B88_016637</name>
</gene>
<evidence type="ECO:0000313" key="1">
    <source>
        <dbReference type="EMBL" id="KAF4391327.1"/>
    </source>
</evidence>
<dbReference type="Proteomes" id="UP000583929">
    <property type="component" value="Unassembled WGS sequence"/>
</dbReference>
<evidence type="ECO:0000313" key="2">
    <source>
        <dbReference type="Proteomes" id="UP000583929"/>
    </source>
</evidence>
<keyword evidence="2" id="KW-1185">Reference proteome</keyword>
<comment type="caution">
    <text evidence="1">The sequence shown here is derived from an EMBL/GenBank/DDBJ whole genome shotgun (WGS) entry which is preliminary data.</text>
</comment>
<name>A0A7J6H7R1_CANSA</name>
<dbReference type="AlphaFoldDB" id="A0A7J6H7R1"/>
<dbReference type="EMBL" id="JAATIQ010000060">
    <property type="protein sequence ID" value="KAF4391327.1"/>
    <property type="molecule type" value="Genomic_DNA"/>
</dbReference>
<organism evidence="1 2">
    <name type="scientific">Cannabis sativa</name>
    <name type="common">Hemp</name>
    <name type="synonym">Marijuana</name>
    <dbReference type="NCBI Taxonomy" id="3483"/>
    <lineage>
        <taxon>Eukaryota</taxon>
        <taxon>Viridiplantae</taxon>
        <taxon>Streptophyta</taxon>
        <taxon>Embryophyta</taxon>
        <taxon>Tracheophyta</taxon>
        <taxon>Spermatophyta</taxon>
        <taxon>Magnoliopsida</taxon>
        <taxon>eudicotyledons</taxon>
        <taxon>Gunneridae</taxon>
        <taxon>Pentapetalae</taxon>
        <taxon>rosids</taxon>
        <taxon>fabids</taxon>
        <taxon>Rosales</taxon>
        <taxon>Cannabaceae</taxon>
        <taxon>Cannabis</taxon>
    </lineage>
</organism>
<reference evidence="1 2" key="1">
    <citation type="journal article" date="2020" name="bioRxiv">
        <title>Sequence and annotation of 42 cannabis genomes reveals extensive copy number variation in cannabinoid synthesis and pathogen resistance genes.</title>
        <authorList>
            <person name="Mckernan K.J."/>
            <person name="Helbert Y."/>
            <person name="Kane L.T."/>
            <person name="Ebling H."/>
            <person name="Zhang L."/>
            <person name="Liu B."/>
            <person name="Eaton Z."/>
            <person name="Mclaughlin S."/>
            <person name="Kingan S."/>
            <person name="Baybayan P."/>
            <person name="Concepcion G."/>
            <person name="Jordan M."/>
            <person name="Riva A."/>
            <person name="Barbazuk W."/>
            <person name="Harkins T."/>
        </authorList>
    </citation>
    <scope>NUCLEOTIDE SEQUENCE [LARGE SCALE GENOMIC DNA]</scope>
    <source>
        <strain evidence="2">cv. Jamaican Lion 4</strain>
        <tissue evidence="1">Leaf</tissue>
    </source>
</reference>
<accession>A0A7J6H7R1</accession>
<sequence length="185" mass="20947">MVVVAINFSRQRKNLRSLISLPLRSIPSSSLETVVQEVVLRNGGLRVLSFVGEHIDLITNLKHLSYLNEVRTEEPLNDLWLSYGIMDEMVVEVESMSFRVQLNEKHLLWLAAIKKKGNILAIGTCLFDGFAERHWLYNDVRTEELLGTKGNPAKQSVELKKLWIWEEGDGARSASDQILTSSKGV</sequence>
<proteinExistence type="predicted"/>
<protein>
    <submittedName>
        <fullName evidence="1">Uncharacterized protein</fullName>
    </submittedName>
</protein>